<evidence type="ECO:0000256" key="1">
    <source>
        <dbReference type="SAM" id="MobiDB-lite"/>
    </source>
</evidence>
<organism evidence="2 3">
    <name type="scientific">Megaselia scalaris</name>
    <name type="common">Humpbacked fly</name>
    <name type="synonym">Phora scalaris</name>
    <dbReference type="NCBI Taxonomy" id="36166"/>
    <lineage>
        <taxon>Eukaryota</taxon>
        <taxon>Metazoa</taxon>
        <taxon>Ecdysozoa</taxon>
        <taxon>Arthropoda</taxon>
        <taxon>Hexapoda</taxon>
        <taxon>Insecta</taxon>
        <taxon>Pterygota</taxon>
        <taxon>Neoptera</taxon>
        <taxon>Endopterygota</taxon>
        <taxon>Diptera</taxon>
        <taxon>Brachycera</taxon>
        <taxon>Muscomorpha</taxon>
        <taxon>Platypezoidea</taxon>
        <taxon>Phoridae</taxon>
        <taxon>Megaseliini</taxon>
        <taxon>Megaselia</taxon>
    </lineage>
</organism>
<dbReference type="EnsemblMetazoa" id="MESCA001925-RA">
    <property type="protein sequence ID" value="MESCA001925-PA"/>
    <property type="gene ID" value="MESCA001925"/>
</dbReference>
<feature type="compositionally biased region" description="Low complexity" evidence="1">
    <location>
        <begin position="47"/>
        <end position="73"/>
    </location>
</feature>
<sequence length="73" mass="7566">MSVNNVINVNGELVGAVCETVLRGTHRKRLQYHYKGCMLPSDTPRGTASEDSTSASSSSSTSATSSSAATSIT</sequence>
<evidence type="ECO:0000313" key="3">
    <source>
        <dbReference type="Proteomes" id="UP000015102"/>
    </source>
</evidence>
<evidence type="ECO:0000313" key="2">
    <source>
        <dbReference type="EnsemblMetazoa" id="MESCA001925-PA"/>
    </source>
</evidence>
<dbReference type="AlphaFoldDB" id="T1GEZ8"/>
<name>T1GEZ8_MEGSC</name>
<feature type="region of interest" description="Disordered" evidence="1">
    <location>
        <begin position="37"/>
        <end position="73"/>
    </location>
</feature>
<dbReference type="EMBL" id="CAQQ02112185">
    <property type="status" value="NOT_ANNOTATED_CDS"/>
    <property type="molecule type" value="Genomic_DNA"/>
</dbReference>
<dbReference type="HOGENOM" id="CLU_2707618_0_0_1"/>
<dbReference type="EMBL" id="CAQQ02112184">
    <property type="status" value="NOT_ANNOTATED_CDS"/>
    <property type="molecule type" value="Genomic_DNA"/>
</dbReference>
<keyword evidence="3" id="KW-1185">Reference proteome</keyword>
<protein>
    <submittedName>
        <fullName evidence="2">Uncharacterized protein</fullName>
    </submittedName>
</protein>
<reference evidence="2" key="2">
    <citation type="submission" date="2015-06" db="UniProtKB">
        <authorList>
            <consortium name="EnsemblMetazoa"/>
        </authorList>
    </citation>
    <scope>IDENTIFICATION</scope>
</reference>
<reference evidence="3" key="1">
    <citation type="submission" date="2013-02" db="EMBL/GenBank/DDBJ databases">
        <authorList>
            <person name="Hughes D."/>
        </authorList>
    </citation>
    <scope>NUCLEOTIDE SEQUENCE</scope>
    <source>
        <strain>Durham</strain>
        <strain evidence="3">NC isolate 2 -- Noor lab</strain>
    </source>
</reference>
<dbReference type="Proteomes" id="UP000015102">
    <property type="component" value="Unassembled WGS sequence"/>
</dbReference>
<accession>T1GEZ8</accession>
<proteinExistence type="predicted"/>